<gene>
    <name evidence="1" type="ORF">CDAR_45911</name>
</gene>
<evidence type="ECO:0000313" key="2">
    <source>
        <dbReference type="Proteomes" id="UP001054837"/>
    </source>
</evidence>
<keyword evidence="2" id="KW-1185">Reference proteome</keyword>
<dbReference type="EMBL" id="BPLQ01000140">
    <property type="protein sequence ID" value="GIX67946.1"/>
    <property type="molecule type" value="Genomic_DNA"/>
</dbReference>
<name>A0AAV4M987_9ARAC</name>
<reference evidence="1 2" key="1">
    <citation type="submission" date="2021-06" db="EMBL/GenBank/DDBJ databases">
        <title>Caerostris darwini draft genome.</title>
        <authorList>
            <person name="Kono N."/>
            <person name="Arakawa K."/>
        </authorList>
    </citation>
    <scope>NUCLEOTIDE SEQUENCE [LARGE SCALE GENOMIC DNA]</scope>
</reference>
<dbReference type="Proteomes" id="UP001054837">
    <property type="component" value="Unassembled WGS sequence"/>
</dbReference>
<protein>
    <submittedName>
        <fullName evidence="1">Uncharacterized protein</fullName>
    </submittedName>
</protein>
<organism evidence="1 2">
    <name type="scientific">Caerostris darwini</name>
    <dbReference type="NCBI Taxonomy" id="1538125"/>
    <lineage>
        <taxon>Eukaryota</taxon>
        <taxon>Metazoa</taxon>
        <taxon>Ecdysozoa</taxon>
        <taxon>Arthropoda</taxon>
        <taxon>Chelicerata</taxon>
        <taxon>Arachnida</taxon>
        <taxon>Araneae</taxon>
        <taxon>Araneomorphae</taxon>
        <taxon>Entelegynae</taxon>
        <taxon>Araneoidea</taxon>
        <taxon>Araneidae</taxon>
        <taxon>Caerostris</taxon>
    </lineage>
</organism>
<proteinExistence type="predicted"/>
<comment type="caution">
    <text evidence="1">The sequence shown here is derived from an EMBL/GenBank/DDBJ whole genome shotgun (WGS) entry which is preliminary data.</text>
</comment>
<accession>A0AAV4M987</accession>
<evidence type="ECO:0000313" key="1">
    <source>
        <dbReference type="EMBL" id="GIX67946.1"/>
    </source>
</evidence>
<sequence>MILMEHLKKGISKRRGYLPLQYPLLTIQKRISFLHYLPGNDFPLSQLPPLQEIIKPSFNPYAYPLPPTSVAILFPKSYVRGEWRAHDGSLF</sequence>
<dbReference type="AlphaFoldDB" id="A0AAV4M987"/>